<dbReference type="Proteomes" id="UP001642484">
    <property type="component" value="Unassembled WGS sequence"/>
</dbReference>
<feature type="region of interest" description="Disordered" evidence="2">
    <location>
        <begin position="694"/>
        <end position="736"/>
    </location>
</feature>
<comment type="caution">
    <text evidence="1">Lacks conserved residue(s) required for the propagation of feature annotation.</text>
</comment>
<dbReference type="PROSITE" id="PS50026">
    <property type="entry name" value="EGF_3"/>
    <property type="match status" value="1"/>
</dbReference>
<dbReference type="PROSITE" id="PS01186">
    <property type="entry name" value="EGF_2"/>
    <property type="match status" value="1"/>
</dbReference>
<dbReference type="InterPro" id="IPR000742">
    <property type="entry name" value="EGF"/>
</dbReference>
<evidence type="ECO:0000313" key="6">
    <source>
        <dbReference type="Proteomes" id="UP001642484"/>
    </source>
</evidence>
<dbReference type="InterPro" id="IPR036770">
    <property type="entry name" value="Ankyrin_rpt-contain_sf"/>
</dbReference>
<gene>
    <name evidence="5" type="ORF">CCMP2556_LOCUS15091</name>
</gene>
<feature type="compositionally biased region" description="Basic and acidic residues" evidence="2">
    <location>
        <begin position="697"/>
        <end position="710"/>
    </location>
</feature>
<comment type="caution">
    <text evidence="5">The sequence shown here is derived from an EMBL/GenBank/DDBJ whole genome shotgun (WGS) entry which is preliminary data.</text>
</comment>
<evidence type="ECO:0000256" key="2">
    <source>
        <dbReference type="SAM" id="MobiDB-lite"/>
    </source>
</evidence>
<reference evidence="5 6" key="1">
    <citation type="submission" date="2024-02" db="EMBL/GenBank/DDBJ databases">
        <authorList>
            <person name="Chen Y."/>
            <person name="Shah S."/>
            <person name="Dougan E. K."/>
            <person name="Thang M."/>
            <person name="Chan C."/>
        </authorList>
    </citation>
    <scope>NUCLEOTIDE SEQUENCE [LARGE SCALE GENOMIC DNA]</scope>
</reference>
<feature type="disulfide bond" evidence="1">
    <location>
        <begin position="539"/>
        <end position="548"/>
    </location>
</feature>
<organism evidence="5 6">
    <name type="scientific">Durusdinium trenchii</name>
    <dbReference type="NCBI Taxonomy" id="1381693"/>
    <lineage>
        <taxon>Eukaryota</taxon>
        <taxon>Sar</taxon>
        <taxon>Alveolata</taxon>
        <taxon>Dinophyceae</taxon>
        <taxon>Suessiales</taxon>
        <taxon>Symbiodiniaceae</taxon>
        <taxon>Durusdinium</taxon>
    </lineage>
</organism>
<dbReference type="SUPFAM" id="SSF48403">
    <property type="entry name" value="Ankyrin repeat"/>
    <property type="match status" value="1"/>
</dbReference>
<protein>
    <recommendedName>
        <fullName evidence="4">EGF-like domain-containing protein</fullName>
    </recommendedName>
</protein>
<sequence length="1227" mass="134670">MEQKRRRTASEKTSCTWCRIGFLVVLIVVAITAPIWAFTIASCTSTRPCRIGQMLTNVEAQCAEGGGARSEELLHGDVCTLVCDDPRKKPTIAALQCLDGNASESEIVQCMVPPDIVGPVDLQPTLAANAITAGEPRLVCGLAARFTCEAAAGATSILIQLDRLSKAKCDEIFSECRQTNPVFTFQEFVKSAAALAYEADPNNLTTLEAYLDNPGRCTLGCFVELFSTEQLQSMQNEITVASSQASGAFPMAAGQFATSSFCGDNPGPACIRVQGFCDPSQDGDYYKHPVCVSGQAQWSKIDGSLRIRYDGDERNGQAGKWVLETDVVDLMASSYGTEIARQPTFNPTPSLGDTIWNLKCRYPSNDGLGSFYIQYRTKIVELVSCTCDSQIDCNGAGVAIGSKENGPNCLCECSPDRAGDSCEIPLCQVPGVQNSLDPACEEGNWIYPNGVCTPSCQEGYQPNHPSFTCTADGTFLLPLGFTCDQIWVNEAPVDEFGNTPDAYKETTSTTPPECSDFDCVFHGTATGKRREDGSCECNCDKGYTGPQCRSIVGDCLAPLHKNIPNSALSTCVEGSRPNLVCTARCADMYYPVPETLECQGTQLVPEKFRCFGGPTTEVRWCQAAQITSLVFSGCTALGLIVACYTFQRNQAREFQNYLHNDKLVEGVQDVHGNYNVVRMTNGTEYHSKLPDHILAFDPREPPKEGSAHEEEDHDNSSTLVPEHGLPSLQDEGTYTPEVRHSIGGLPGQVEVLALSGPGIRRGAEVILQNIVGRPELDGAHGWVLDYSHETGLYEVDLEGVEILKMIPEYCLQDVELSAEPPAIMSAPGPEAADANWLVSMRDLENKVEASRQERYKKFASEQTKEATEREARVKEALQESAAVRADLEGRLRMGLRTGDAEMLREAIAEVHELLKQPYLAIAPPASLSSLQRVLETAESRLEQFDTIKESRQRAEDYAERVRTGKAADWKMTSADLLRYVQECNPGKVQAGLKAQLPVFLRSSDGQRFTILHDACRDACLDEPRSEKAQKRIEVVRLLCEARANKNAVDMKDRTPLDLALELGGPKARRRPSVRELRKLGLRTAEEAAMEMRGETILVDEESEDEECEAEKPQDEPLLVEVFPEAEKLDEESEPTGPRSFAPPIPEEAGPRRFDAAWAFLQNFNVPCLSWHLHPNLTRCTLRMEPLKRRSSVAVAAVIPANKSREKGLPPHQNSTLPTPNSQIQAYC</sequence>
<evidence type="ECO:0000313" key="5">
    <source>
        <dbReference type="EMBL" id="CAK9023056.1"/>
    </source>
</evidence>
<proteinExistence type="predicted"/>
<accession>A0ABP0K8C8</accession>
<name>A0ABP0K8C8_9DINO</name>
<feature type="region of interest" description="Disordered" evidence="2">
    <location>
        <begin position="1202"/>
        <end position="1222"/>
    </location>
</feature>
<keyword evidence="1" id="KW-1015">Disulfide bond</keyword>
<keyword evidence="3" id="KW-1133">Transmembrane helix</keyword>
<keyword evidence="3" id="KW-0472">Membrane</keyword>
<feature type="region of interest" description="Disordered" evidence="2">
    <location>
        <begin position="1126"/>
        <end position="1147"/>
    </location>
</feature>
<feature type="transmembrane region" description="Helical" evidence="3">
    <location>
        <begin position="20"/>
        <end position="41"/>
    </location>
</feature>
<keyword evidence="6" id="KW-1185">Reference proteome</keyword>
<evidence type="ECO:0000259" key="4">
    <source>
        <dbReference type="PROSITE" id="PS50026"/>
    </source>
</evidence>
<evidence type="ECO:0000256" key="1">
    <source>
        <dbReference type="PROSITE-ProRule" id="PRU00076"/>
    </source>
</evidence>
<feature type="domain" description="EGF-like" evidence="4">
    <location>
        <begin position="510"/>
        <end position="549"/>
    </location>
</feature>
<dbReference type="Gene3D" id="1.25.40.20">
    <property type="entry name" value="Ankyrin repeat-containing domain"/>
    <property type="match status" value="1"/>
</dbReference>
<feature type="compositionally biased region" description="Polar residues" evidence="2">
    <location>
        <begin position="1211"/>
        <end position="1222"/>
    </location>
</feature>
<keyword evidence="1" id="KW-0245">EGF-like domain</keyword>
<keyword evidence="3" id="KW-0812">Transmembrane</keyword>
<dbReference type="PROSITE" id="PS00022">
    <property type="entry name" value="EGF_1"/>
    <property type="match status" value="1"/>
</dbReference>
<evidence type="ECO:0000256" key="3">
    <source>
        <dbReference type="SAM" id="Phobius"/>
    </source>
</evidence>
<dbReference type="EMBL" id="CAXAMN010007825">
    <property type="protein sequence ID" value="CAK9023056.1"/>
    <property type="molecule type" value="Genomic_DNA"/>
</dbReference>